<dbReference type="OrthoDB" id="10476243at2759"/>
<proteinExistence type="predicted"/>
<protein>
    <submittedName>
        <fullName evidence="1">Uncharacterized protein</fullName>
    </submittedName>
</protein>
<keyword evidence="2" id="KW-1185">Reference proteome</keyword>
<name>A0A7J6MM12_PERCH</name>
<reference evidence="1 2" key="1">
    <citation type="submission" date="2020-04" db="EMBL/GenBank/DDBJ databases">
        <title>Perkinsus chesapeaki whole genome sequence.</title>
        <authorList>
            <person name="Bogema D.R."/>
        </authorList>
    </citation>
    <scope>NUCLEOTIDE SEQUENCE [LARGE SCALE GENOMIC DNA]</scope>
    <source>
        <strain evidence="1">ATCC PRA-425</strain>
    </source>
</reference>
<dbReference type="EMBL" id="JAAPAO010000106">
    <property type="protein sequence ID" value="KAF4672544.1"/>
    <property type="molecule type" value="Genomic_DNA"/>
</dbReference>
<evidence type="ECO:0000313" key="1">
    <source>
        <dbReference type="EMBL" id="KAF4672544.1"/>
    </source>
</evidence>
<sequence length="683" mass="74203">MKASVKADIDTRPALQVANAILSSEKLPSEPELIRSFSSLAWVAAHIGMNDGDCVTPSMILSRIVEILIPMLSTPGTIITFTDASELLWSFARSSTSDTPEALHRLVEAIEMSLLSRPLDGTVREYSTIMWSLARLNTINDLFRLCETSLVNFGELPPATIATTCSALAKARRLPPPKQLWPPKSFDGMTVEHLGTVVKASATLGWDATIQAAVESVIESADSFEEFIDLLLALSAVPAAQDVFNVSLDKLLPSTFHPLPSSTGVALVTLLSRSTKEVHQRRVYEACELIRLGRLSCNDCCTLVSAMAKSGLYDGRIVDGVRKQIENRLLPQLLPYHKANLMKAYAILQPSVVCDFWDAIGSSRDLRDARIVAAVCWALGNRSLPTADKLGVLLPAASQSLERLDGIELANVARAFAKHKVKDHALVKAMVDSLLACPPRLDDRARCSLLWSLRRLGGLSEGVIGRIIDDMGSIRDLAPQDLTAIANATDGMVCGNDKVDEIKQVMEELLDQLATAIKTGDISQVEKCEVGNVGPAFVRTLLDKLKIPYEVTTGRKVPHHHIGVVNTNVKLTVSELTNTLTGANSTMCFGSGSESCRPRAYEDEIDSPSKSFGGHDRSHHGELKALRYLVAVVGGETFERLSGEVVIEIDSQHPCVSCIAAIWRTSNILCPDVTIKLKFPLIA</sequence>
<organism evidence="1 2">
    <name type="scientific">Perkinsus chesapeaki</name>
    <name type="common">Clam parasite</name>
    <name type="synonym">Perkinsus andrewsi</name>
    <dbReference type="NCBI Taxonomy" id="330153"/>
    <lineage>
        <taxon>Eukaryota</taxon>
        <taxon>Sar</taxon>
        <taxon>Alveolata</taxon>
        <taxon>Perkinsozoa</taxon>
        <taxon>Perkinsea</taxon>
        <taxon>Perkinsida</taxon>
        <taxon>Perkinsidae</taxon>
        <taxon>Perkinsus</taxon>
    </lineage>
</organism>
<dbReference type="Proteomes" id="UP000591131">
    <property type="component" value="Unassembled WGS sequence"/>
</dbReference>
<evidence type="ECO:0000313" key="2">
    <source>
        <dbReference type="Proteomes" id="UP000591131"/>
    </source>
</evidence>
<comment type="caution">
    <text evidence="1">The sequence shown here is derived from an EMBL/GenBank/DDBJ whole genome shotgun (WGS) entry which is preliminary data.</text>
</comment>
<accession>A0A7J6MM12</accession>
<gene>
    <name evidence="1" type="ORF">FOL47_000378</name>
</gene>
<dbReference type="AlphaFoldDB" id="A0A7J6MM12"/>